<evidence type="ECO:0000256" key="8">
    <source>
        <dbReference type="SAM" id="MobiDB-lite"/>
    </source>
</evidence>
<dbReference type="GO" id="GO:0043047">
    <property type="term" value="F:single-stranded telomeric DNA binding"/>
    <property type="evidence" value="ECO:0007669"/>
    <property type="project" value="InterPro"/>
</dbReference>
<gene>
    <name evidence="10" type="ORF">BDA99DRAFT_247051</name>
</gene>
<keyword evidence="7" id="KW-0539">Nucleus</keyword>
<evidence type="ECO:0000256" key="6">
    <source>
        <dbReference type="ARBA" id="ARBA00023125"/>
    </source>
</evidence>
<dbReference type="Pfam" id="PF16686">
    <property type="entry name" value="POT1PC"/>
    <property type="match status" value="1"/>
</dbReference>
<sequence length="182" mass="20739">MDVDDQDQQQQPDMKNGVKVEDEVNPPIIRGTGNRYILPTYKISDKYQFFDYIGMVVSYQLQTNDRAVMLLTDYTENPRPMDGYAAEGTVDPKLIIQGTLWDEHAEGSEKLSLKFGDVVYVRNLAAKSSKSNALELTLRGEKNTRAGYGAEKDMKNARNRPQIELKLSIHQIQLVLLLRKLM</sequence>
<keyword evidence="5" id="KW-0779">Telomere</keyword>
<evidence type="ECO:0000256" key="4">
    <source>
        <dbReference type="ARBA" id="ARBA00022454"/>
    </source>
</evidence>
<dbReference type="GO" id="GO:0000781">
    <property type="term" value="C:chromosome, telomeric region"/>
    <property type="evidence" value="ECO:0007669"/>
    <property type="project" value="UniProtKB-SubCell"/>
</dbReference>
<organism evidence="10 11">
    <name type="scientific">Phascolomyces articulosus</name>
    <dbReference type="NCBI Taxonomy" id="60185"/>
    <lineage>
        <taxon>Eukaryota</taxon>
        <taxon>Fungi</taxon>
        <taxon>Fungi incertae sedis</taxon>
        <taxon>Mucoromycota</taxon>
        <taxon>Mucoromycotina</taxon>
        <taxon>Mucoromycetes</taxon>
        <taxon>Mucorales</taxon>
        <taxon>Lichtheimiaceae</taxon>
        <taxon>Phascolomyces</taxon>
    </lineage>
</organism>
<evidence type="ECO:0000256" key="3">
    <source>
        <dbReference type="ARBA" id="ARBA00008442"/>
    </source>
</evidence>
<evidence type="ECO:0000256" key="1">
    <source>
        <dbReference type="ARBA" id="ARBA00004123"/>
    </source>
</evidence>
<evidence type="ECO:0000259" key="9">
    <source>
        <dbReference type="Pfam" id="PF16686"/>
    </source>
</evidence>
<proteinExistence type="inferred from homology"/>
<reference evidence="10" key="2">
    <citation type="submission" date="2023-02" db="EMBL/GenBank/DDBJ databases">
        <authorList>
            <consortium name="DOE Joint Genome Institute"/>
            <person name="Mondo S.J."/>
            <person name="Chang Y."/>
            <person name="Wang Y."/>
            <person name="Ahrendt S."/>
            <person name="Andreopoulos W."/>
            <person name="Barry K."/>
            <person name="Beard J."/>
            <person name="Benny G.L."/>
            <person name="Blankenship S."/>
            <person name="Bonito G."/>
            <person name="Cuomo C."/>
            <person name="Desiro A."/>
            <person name="Gervers K.A."/>
            <person name="Hundley H."/>
            <person name="Kuo A."/>
            <person name="LaButti K."/>
            <person name="Lang B.F."/>
            <person name="Lipzen A."/>
            <person name="O'Donnell K."/>
            <person name="Pangilinan J."/>
            <person name="Reynolds N."/>
            <person name="Sandor L."/>
            <person name="Smith M.W."/>
            <person name="Tsang A."/>
            <person name="Grigoriev I.V."/>
            <person name="Stajich J.E."/>
            <person name="Spatafora J.W."/>
        </authorList>
    </citation>
    <scope>NUCLEOTIDE SEQUENCE</scope>
    <source>
        <strain evidence="10">RSA 2281</strain>
    </source>
</reference>
<keyword evidence="11" id="KW-1185">Reference proteome</keyword>
<evidence type="ECO:0000256" key="2">
    <source>
        <dbReference type="ARBA" id="ARBA00004574"/>
    </source>
</evidence>
<dbReference type="Gene3D" id="2.40.50.140">
    <property type="entry name" value="Nucleic acid-binding proteins"/>
    <property type="match status" value="1"/>
</dbReference>
<dbReference type="InterPro" id="IPR012340">
    <property type="entry name" value="NA-bd_OB-fold"/>
</dbReference>
<evidence type="ECO:0000313" key="11">
    <source>
        <dbReference type="Proteomes" id="UP001209540"/>
    </source>
</evidence>
<feature type="domain" description="Protection of telomeres protein 1 ssDNA-binding" evidence="9">
    <location>
        <begin position="93"/>
        <end position="147"/>
    </location>
</feature>
<evidence type="ECO:0000313" key="10">
    <source>
        <dbReference type="EMBL" id="KAI9274721.1"/>
    </source>
</evidence>
<comment type="similarity">
    <text evidence="3">Belongs to the telombin family.</text>
</comment>
<evidence type="ECO:0000256" key="7">
    <source>
        <dbReference type="ARBA" id="ARBA00023242"/>
    </source>
</evidence>
<keyword evidence="6" id="KW-0238">DNA-binding</keyword>
<accession>A0AAD5KS87</accession>
<comment type="caution">
    <text evidence="10">The sequence shown here is derived from an EMBL/GenBank/DDBJ whole genome shotgun (WGS) entry which is preliminary data.</text>
</comment>
<dbReference type="InterPro" id="IPR032042">
    <property type="entry name" value="POT1PC"/>
</dbReference>
<dbReference type="SUPFAM" id="SSF50249">
    <property type="entry name" value="Nucleic acid-binding proteins"/>
    <property type="match status" value="1"/>
</dbReference>
<keyword evidence="4" id="KW-0158">Chromosome</keyword>
<reference evidence="10" key="1">
    <citation type="journal article" date="2022" name="IScience">
        <title>Evolution of zygomycete secretomes and the origins of terrestrial fungal ecologies.</title>
        <authorList>
            <person name="Chang Y."/>
            <person name="Wang Y."/>
            <person name="Mondo S."/>
            <person name="Ahrendt S."/>
            <person name="Andreopoulos W."/>
            <person name="Barry K."/>
            <person name="Beard J."/>
            <person name="Benny G.L."/>
            <person name="Blankenship S."/>
            <person name="Bonito G."/>
            <person name="Cuomo C."/>
            <person name="Desiro A."/>
            <person name="Gervers K.A."/>
            <person name="Hundley H."/>
            <person name="Kuo A."/>
            <person name="LaButti K."/>
            <person name="Lang B.F."/>
            <person name="Lipzen A."/>
            <person name="O'Donnell K."/>
            <person name="Pangilinan J."/>
            <person name="Reynolds N."/>
            <person name="Sandor L."/>
            <person name="Smith M.E."/>
            <person name="Tsang A."/>
            <person name="Grigoriev I.V."/>
            <person name="Stajich J.E."/>
            <person name="Spatafora J.W."/>
        </authorList>
    </citation>
    <scope>NUCLEOTIDE SEQUENCE</scope>
    <source>
        <strain evidence="10">RSA 2281</strain>
    </source>
</reference>
<comment type="subcellular location">
    <subcellularLocation>
        <location evidence="2">Chromosome</location>
        <location evidence="2">Telomere</location>
    </subcellularLocation>
    <subcellularLocation>
        <location evidence="1">Nucleus</location>
    </subcellularLocation>
</comment>
<evidence type="ECO:0000256" key="5">
    <source>
        <dbReference type="ARBA" id="ARBA00022895"/>
    </source>
</evidence>
<dbReference type="AlphaFoldDB" id="A0AAD5KS87"/>
<dbReference type="GO" id="GO:0005634">
    <property type="term" value="C:nucleus"/>
    <property type="evidence" value="ECO:0007669"/>
    <property type="project" value="UniProtKB-SubCell"/>
</dbReference>
<dbReference type="EMBL" id="JAIXMP010000004">
    <property type="protein sequence ID" value="KAI9274721.1"/>
    <property type="molecule type" value="Genomic_DNA"/>
</dbReference>
<dbReference type="Proteomes" id="UP001209540">
    <property type="component" value="Unassembled WGS sequence"/>
</dbReference>
<protein>
    <recommendedName>
        <fullName evidence="9">Protection of telomeres protein 1 ssDNA-binding domain-containing protein</fullName>
    </recommendedName>
</protein>
<feature type="region of interest" description="Disordered" evidence="8">
    <location>
        <begin position="1"/>
        <end position="20"/>
    </location>
</feature>
<name>A0AAD5KS87_9FUNG</name>